<dbReference type="SMART" id="SM00256">
    <property type="entry name" value="FBOX"/>
    <property type="match status" value="1"/>
</dbReference>
<proteinExistence type="predicted"/>
<feature type="compositionally biased region" description="Acidic residues" evidence="1">
    <location>
        <begin position="369"/>
        <end position="385"/>
    </location>
</feature>
<sequence>MERRLRQRDSSDLDLPDDVLADVLRHLPPRCLAVSRCVSKAWRRAIDQRRLLRPDLLPLSLAGIFMNFGCHTFSEFFSRPSSSCKKINAKLDFLPPIEHDPYEEEDYTVFEHCNGLLLTSECVVNPATRRWDPLPPLMPFTNPMGMSRVFGRYLAFDPTLSPHYQVFRVPYLPPRPCQPGDRGYRGPEDYVDPLVDKSEWPPSTFILNVFSSKSCRWEERSFARQGNAAGIVAELRLRLQHGWHYGAVYWRRALYVHSQNNFFLRISLTDDTYRVIKPPTAMDIRVHSCLGKSKKGVYIASFIKDVFRVWVLNESYGQTKWVLKGEYDLKRVQAFDNDVHGPWVLEDINYDSFRSQLPKANKKARVEEFEWSSENDDDDDDDADDKSEIIGENNYETFRSQLPEVNKKAMVQGKLERMRDNEAVDGNEEERHRACDVLGFHPYKEILFLSSFKEREWKATVHAYHLNSSRVECLGNMCPTQYQQIEEQEQQELGGHFSGRRNCLNGAAANGEEVIHGMRRRKKKRI</sequence>
<dbReference type="Pfam" id="PF00646">
    <property type="entry name" value="F-box"/>
    <property type="match status" value="1"/>
</dbReference>
<reference evidence="2" key="1">
    <citation type="submission" date="2015-06" db="UniProtKB">
        <authorList>
            <consortium name="EnsemblPlants"/>
        </authorList>
    </citation>
    <scope>IDENTIFICATION</scope>
</reference>
<protein>
    <submittedName>
        <fullName evidence="2">Uncharacterized protein</fullName>
    </submittedName>
</protein>
<dbReference type="PANTHER" id="PTHR34591">
    <property type="entry name" value="OS03G0653100 PROTEIN-RELATED"/>
    <property type="match status" value="1"/>
</dbReference>
<organism evidence="2">
    <name type="scientific">Aegilops tauschii</name>
    <name type="common">Tausch's goatgrass</name>
    <name type="synonym">Aegilops squarrosa</name>
    <dbReference type="NCBI Taxonomy" id="37682"/>
    <lineage>
        <taxon>Eukaryota</taxon>
        <taxon>Viridiplantae</taxon>
        <taxon>Streptophyta</taxon>
        <taxon>Embryophyta</taxon>
        <taxon>Tracheophyta</taxon>
        <taxon>Spermatophyta</taxon>
        <taxon>Magnoliopsida</taxon>
        <taxon>Liliopsida</taxon>
        <taxon>Poales</taxon>
        <taxon>Poaceae</taxon>
        <taxon>BOP clade</taxon>
        <taxon>Pooideae</taxon>
        <taxon>Triticodae</taxon>
        <taxon>Triticeae</taxon>
        <taxon>Triticinae</taxon>
        <taxon>Aegilops</taxon>
    </lineage>
</organism>
<dbReference type="InterPro" id="IPR001810">
    <property type="entry name" value="F-box_dom"/>
</dbReference>
<evidence type="ECO:0000313" key="2">
    <source>
        <dbReference type="EnsemblPlants" id="EMT27432"/>
    </source>
</evidence>
<dbReference type="InterPro" id="IPR036047">
    <property type="entry name" value="F-box-like_dom_sf"/>
</dbReference>
<accession>M8CJE0</accession>
<feature type="region of interest" description="Disordered" evidence="1">
    <location>
        <begin position="368"/>
        <end position="387"/>
    </location>
</feature>
<dbReference type="PANTHER" id="PTHR34591:SF57">
    <property type="entry name" value="F-BOX DOMAIN-CONTAINING PROTEIN"/>
    <property type="match status" value="1"/>
</dbReference>
<dbReference type="EnsemblPlants" id="EMT27432">
    <property type="protein sequence ID" value="EMT27432"/>
    <property type="gene ID" value="F775_13773"/>
</dbReference>
<dbReference type="PROSITE" id="PS50181">
    <property type="entry name" value="FBOX"/>
    <property type="match status" value="1"/>
</dbReference>
<dbReference type="SUPFAM" id="SSF81383">
    <property type="entry name" value="F-box domain"/>
    <property type="match status" value="1"/>
</dbReference>
<dbReference type="AlphaFoldDB" id="M8CJE0"/>
<dbReference type="Gene3D" id="1.20.1280.50">
    <property type="match status" value="1"/>
</dbReference>
<evidence type="ECO:0000256" key="1">
    <source>
        <dbReference type="SAM" id="MobiDB-lite"/>
    </source>
</evidence>
<name>M8CJE0_AEGTA</name>